<protein>
    <recommendedName>
        <fullName evidence="3">Swt1-like HEPN domain-containing protein</fullName>
    </recommendedName>
</protein>
<evidence type="ECO:0000313" key="2">
    <source>
        <dbReference type="Proteomes" id="UP000317484"/>
    </source>
</evidence>
<keyword evidence="2" id="KW-1185">Reference proteome</keyword>
<evidence type="ECO:0008006" key="3">
    <source>
        <dbReference type="Google" id="ProtNLM"/>
    </source>
</evidence>
<dbReference type="Proteomes" id="UP000317484">
    <property type="component" value="Unassembled WGS sequence"/>
</dbReference>
<name>A0A521EL52_9ACTN</name>
<dbReference type="AlphaFoldDB" id="A0A521EL52"/>
<evidence type="ECO:0000313" key="1">
    <source>
        <dbReference type="EMBL" id="SMO84612.1"/>
    </source>
</evidence>
<sequence length="328" mass="37730">MPRRSLELYARWWQLETWLRDLAYVELRALRGVSWIDALKTATGRQAQDAAFTHMSSADTDNPLAYLDYRQLVSLIDDHWDQCGYALIERQAWAGRQIELARIRHRIGHVRSAHRDDLGRLEQTLRDLERGRFISYASYNRRQVPDPSEHADPVTTGWVRRRHPTAQRLIAHAQRQYETRLRIGISKRPCARWPQDLADAPGLLWHADFYMRERTIDLRRLWHDSAVADIQPLLVHLLADNPWHVGFTFTAVDDAQAVSDAVGAAFDAVLLCSGVGLRDDDQWTRWRHRASDLDYRVAAAGPWTTIDENTVPVSLFGAGGEVESTPPW</sequence>
<proteinExistence type="predicted"/>
<reference evidence="1 2" key="1">
    <citation type="submission" date="2017-05" db="EMBL/GenBank/DDBJ databases">
        <authorList>
            <person name="Varghese N."/>
            <person name="Submissions S."/>
        </authorList>
    </citation>
    <scope>NUCLEOTIDE SEQUENCE [LARGE SCALE GENOMIC DNA]</scope>
    <source>
        <strain evidence="1 2">DSM 46834</strain>
    </source>
</reference>
<dbReference type="EMBL" id="FXTJ01000005">
    <property type="protein sequence ID" value="SMO84612.1"/>
    <property type="molecule type" value="Genomic_DNA"/>
</dbReference>
<accession>A0A521EL52</accession>
<gene>
    <name evidence="1" type="ORF">SAMN06273567_105234</name>
</gene>
<organism evidence="1 2">
    <name type="scientific">Geodermatophilus aquaeductus</name>
    <dbReference type="NCBI Taxonomy" id="1564161"/>
    <lineage>
        <taxon>Bacteria</taxon>
        <taxon>Bacillati</taxon>
        <taxon>Actinomycetota</taxon>
        <taxon>Actinomycetes</taxon>
        <taxon>Geodermatophilales</taxon>
        <taxon>Geodermatophilaceae</taxon>
        <taxon>Geodermatophilus</taxon>
    </lineage>
</organism>